<feature type="transmembrane region" description="Helical" evidence="1">
    <location>
        <begin position="38"/>
        <end position="62"/>
    </location>
</feature>
<reference evidence="2 3" key="1">
    <citation type="submission" date="2019-05" db="EMBL/GenBank/DDBJ databases">
        <title>Another draft genome of Portunus trituberculatus and its Hox gene families provides insights of decapod evolution.</title>
        <authorList>
            <person name="Jeong J.-H."/>
            <person name="Song I."/>
            <person name="Kim S."/>
            <person name="Choi T."/>
            <person name="Kim D."/>
            <person name="Ryu S."/>
            <person name="Kim W."/>
        </authorList>
    </citation>
    <scope>NUCLEOTIDE SEQUENCE [LARGE SCALE GENOMIC DNA]</scope>
    <source>
        <tissue evidence="2">Muscle</tissue>
    </source>
</reference>
<dbReference type="Proteomes" id="UP000324222">
    <property type="component" value="Unassembled WGS sequence"/>
</dbReference>
<protein>
    <recommendedName>
        <fullName evidence="4">Transmembrane protein</fullName>
    </recommendedName>
</protein>
<dbReference type="AlphaFoldDB" id="A0A5B7HK20"/>
<comment type="caution">
    <text evidence="2">The sequence shown here is derived from an EMBL/GenBank/DDBJ whole genome shotgun (WGS) entry which is preliminary data.</text>
</comment>
<evidence type="ECO:0008006" key="4">
    <source>
        <dbReference type="Google" id="ProtNLM"/>
    </source>
</evidence>
<accession>A0A5B7HK20</accession>
<feature type="transmembrane region" description="Helical" evidence="1">
    <location>
        <begin position="74"/>
        <end position="93"/>
    </location>
</feature>
<keyword evidence="3" id="KW-1185">Reference proteome</keyword>
<keyword evidence="1" id="KW-0472">Membrane</keyword>
<keyword evidence="1" id="KW-1133">Transmembrane helix</keyword>
<evidence type="ECO:0000313" key="3">
    <source>
        <dbReference type="Proteomes" id="UP000324222"/>
    </source>
</evidence>
<keyword evidence="1" id="KW-0812">Transmembrane</keyword>
<organism evidence="2 3">
    <name type="scientific">Portunus trituberculatus</name>
    <name type="common">Swimming crab</name>
    <name type="synonym">Neptunus trituberculatus</name>
    <dbReference type="NCBI Taxonomy" id="210409"/>
    <lineage>
        <taxon>Eukaryota</taxon>
        <taxon>Metazoa</taxon>
        <taxon>Ecdysozoa</taxon>
        <taxon>Arthropoda</taxon>
        <taxon>Crustacea</taxon>
        <taxon>Multicrustacea</taxon>
        <taxon>Malacostraca</taxon>
        <taxon>Eumalacostraca</taxon>
        <taxon>Eucarida</taxon>
        <taxon>Decapoda</taxon>
        <taxon>Pleocyemata</taxon>
        <taxon>Brachyura</taxon>
        <taxon>Eubrachyura</taxon>
        <taxon>Portunoidea</taxon>
        <taxon>Portunidae</taxon>
        <taxon>Portuninae</taxon>
        <taxon>Portunus</taxon>
    </lineage>
</organism>
<dbReference type="EMBL" id="VSRR010030204">
    <property type="protein sequence ID" value="MPC69915.1"/>
    <property type="molecule type" value="Genomic_DNA"/>
</dbReference>
<name>A0A5B7HK20_PORTR</name>
<proteinExistence type="predicted"/>
<sequence length="99" mass="10879">MKCSVSCPRVFVCVSCCSLSSEWRLVCSLSPRCGWMWMWLVYGVVGNGAVSVWWEAAAVVFVAWQDVIIRRGVVFVRVWLAVVTGCGVCGSVVESKGKL</sequence>
<gene>
    <name evidence="2" type="ORF">E2C01_064148</name>
</gene>
<evidence type="ECO:0000256" key="1">
    <source>
        <dbReference type="SAM" id="Phobius"/>
    </source>
</evidence>
<evidence type="ECO:0000313" key="2">
    <source>
        <dbReference type="EMBL" id="MPC69915.1"/>
    </source>
</evidence>